<comment type="caution">
    <text evidence="2">The sequence shown here is derived from an EMBL/GenBank/DDBJ whole genome shotgun (WGS) entry which is preliminary data.</text>
</comment>
<organism evidence="2 3">
    <name type="scientific">Endocarpon pusillum</name>
    <dbReference type="NCBI Taxonomy" id="364733"/>
    <lineage>
        <taxon>Eukaryota</taxon>
        <taxon>Fungi</taxon>
        <taxon>Dikarya</taxon>
        <taxon>Ascomycota</taxon>
        <taxon>Pezizomycotina</taxon>
        <taxon>Eurotiomycetes</taxon>
        <taxon>Chaetothyriomycetidae</taxon>
        <taxon>Verrucariales</taxon>
        <taxon>Verrucariaceae</taxon>
        <taxon>Endocarpon</taxon>
    </lineage>
</organism>
<dbReference type="EMBL" id="JAACFV010000073">
    <property type="protein sequence ID" value="KAF7507167.1"/>
    <property type="molecule type" value="Genomic_DNA"/>
</dbReference>
<evidence type="ECO:0000256" key="1">
    <source>
        <dbReference type="SAM" id="MobiDB-lite"/>
    </source>
</evidence>
<dbReference type="AlphaFoldDB" id="A0A8H7AFY5"/>
<feature type="region of interest" description="Disordered" evidence="1">
    <location>
        <begin position="24"/>
        <end position="73"/>
    </location>
</feature>
<feature type="compositionally biased region" description="Polar residues" evidence="1">
    <location>
        <begin position="62"/>
        <end position="73"/>
    </location>
</feature>
<sequence>MMRNAIGTAHVTMILILKGSPERLKQGYGERARKTSRRKPLSSPKRLGASKGSELHRLEVSVSVSGEDQSALD</sequence>
<proteinExistence type="predicted"/>
<accession>A0A8H7AFY5</accession>
<feature type="compositionally biased region" description="Basic and acidic residues" evidence="1">
    <location>
        <begin position="24"/>
        <end position="33"/>
    </location>
</feature>
<dbReference type="Proteomes" id="UP000606974">
    <property type="component" value="Unassembled WGS sequence"/>
</dbReference>
<protein>
    <submittedName>
        <fullName evidence="2">Uncharacterized protein</fullName>
    </submittedName>
</protein>
<evidence type="ECO:0000313" key="2">
    <source>
        <dbReference type="EMBL" id="KAF7507167.1"/>
    </source>
</evidence>
<reference evidence="2" key="1">
    <citation type="submission" date="2020-02" db="EMBL/GenBank/DDBJ databases">
        <authorList>
            <person name="Palmer J.M."/>
        </authorList>
    </citation>
    <scope>NUCLEOTIDE SEQUENCE</scope>
    <source>
        <strain evidence="2">EPUS1.4</strain>
        <tissue evidence="2">Thallus</tissue>
    </source>
</reference>
<keyword evidence="3" id="KW-1185">Reference proteome</keyword>
<name>A0A8H7AFY5_9EURO</name>
<evidence type="ECO:0000313" key="3">
    <source>
        <dbReference type="Proteomes" id="UP000606974"/>
    </source>
</evidence>
<gene>
    <name evidence="2" type="ORF">GJ744_010849</name>
</gene>